<keyword evidence="2" id="KW-1185">Reference proteome</keyword>
<proteinExistence type="predicted"/>
<sequence length="637" mass="71241">MSGYSHFSCQDLFGEKEWKQGLKACKRKKFGKNEKSRKLVRAPRIHHLRDAGLRRWNTFKCRRNGKRLVRAPWISLLRGAAAGNLQFDSEIERTARKVRARRRLNIMSFSQVSSSPVSVAQEPSGEATGMFSIPPLSEFQFGSTSASGGAVSAPVPIPSCTPPSVPPFTPASQPESTNPFTFAMEYDDSSPIYIPDNIDSQVEIRPQLLGILPEFRGYKQDDPYNHLYEFLAIANANNPRNTNRNIFRLRLFPFTLKDKAKYWFTSLPSNNITTWDQLKAKFLQEFYPASKTTEIRRVIQDFQQKPGEAFHEAFDRLNELLRSCPHHEIPRWQLVKLFFEGVSVTHQAMINASSSGTFMKTVGTAAAVGVDADWKKEVKKEISELNKKFDRLMSTLQNGPPNSSQGGQGGPKTQEANQVYGQGQGQHNNGRPYRPYNQGQQQNFRQNNYQSQSTNQLRTHQPANNNNHNGNTNGNSNNNRGPTNATNNAPGTQEEMIAKMYDMVTATQQQSQANAKAIANMERQIGQMAADQQKRDSGKLPSATEVNLTHNQRPGKEQVNTVESGWRKVTLEDLFEVGSEVRPGEEEKALGNEEGKEEGGAPVENGTQPEIDKEEREKEEAGSTQINGALNEPAPVG</sequence>
<organism evidence="1 2">
    <name type="scientific">Cichorium intybus</name>
    <name type="common">Chicory</name>
    <dbReference type="NCBI Taxonomy" id="13427"/>
    <lineage>
        <taxon>Eukaryota</taxon>
        <taxon>Viridiplantae</taxon>
        <taxon>Streptophyta</taxon>
        <taxon>Embryophyta</taxon>
        <taxon>Tracheophyta</taxon>
        <taxon>Spermatophyta</taxon>
        <taxon>Magnoliopsida</taxon>
        <taxon>eudicotyledons</taxon>
        <taxon>Gunneridae</taxon>
        <taxon>Pentapetalae</taxon>
        <taxon>asterids</taxon>
        <taxon>campanulids</taxon>
        <taxon>Asterales</taxon>
        <taxon>Asteraceae</taxon>
        <taxon>Cichorioideae</taxon>
        <taxon>Cichorieae</taxon>
        <taxon>Cichoriinae</taxon>
        <taxon>Cichorium</taxon>
    </lineage>
</organism>
<gene>
    <name evidence="1" type="ORF">L2E82_16253</name>
</gene>
<protein>
    <submittedName>
        <fullName evidence="1">Uncharacterized protein</fullName>
    </submittedName>
</protein>
<reference evidence="1 2" key="2">
    <citation type="journal article" date="2022" name="Mol. Ecol. Resour.">
        <title>The genomes of chicory, endive, great burdock and yacon provide insights into Asteraceae paleo-polyploidization history and plant inulin production.</title>
        <authorList>
            <person name="Fan W."/>
            <person name="Wang S."/>
            <person name="Wang H."/>
            <person name="Wang A."/>
            <person name="Jiang F."/>
            <person name="Liu H."/>
            <person name="Zhao H."/>
            <person name="Xu D."/>
            <person name="Zhang Y."/>
        </authorList>
    </citation>
    <scope>NUCLEOTIDE SEQUENCE [LARGE SCALE GENOMIC DNA]</scope>
    <source>
        <strain evidence="2">cv. Punajuju</strain>
        <tissue evidence="1">Leaves</tissue>
    </source>
</reference>
<evidence type="ECO:0000313" key="1">
    <source>
        <dbReference type="EMBL" id="KAI3766201.1"/>
    </source>
</evidence>
<reference evidence="2" key="1">
    <citation type="journal article" date="2022" name="Mol. Ecol. Resour.">
        <title>The genomes of chicory, endive, great burdock and yacon provide insights into Asteraceae palaeo-polyploidization history and plant inulin production.</title>
        <authorList>
            <person name="Fan W."/>
            <person name="Wang S."/>
            <person name="Wang H."/>
            <person name="Wang A."/>
            <person name="Jiang F."/>
            <person name="Liu H."/>
            <person name="Zhao H."/>
            <person name="Xu D."/>
            <person name="Zhang Y."/>
        </authorList>
    </citation>
    <scope>NUCLEOTIDE SEQUENCE [LARGE SCALE GENOMIC DNA]</scope>
    <source>
        <strain evidence="2">cv. Punajuju</strain>
    </source>
</reference>
<accession>A0ACB9F5L9</accession>
<dbReference type="Proteomes" id="UP001055811">
    <property type="component" value="Linkage Group LG03"/>
</dbReference>
<dbReference type="EMBL" id="CM042011">
    <property type="protein sequence ID" value="KAI3766201.1"/>
    <property type="molecule type" value="Genomic_DNA"/>
</dbReference>
<evidence type="ECO:0000313" key="2">
    <source>
        <dbReference type="Proteomes" id="UP001055811"/>
    </source>
</evidence>
<name>A0ACB9F5L9_CICIN</name>
<comment type="caution">
    <text evidence="1">The sequence shown here is derived from an EMBL/GenBank/DDBJ whole genome shotgun (WGS) entry which is preliminary data.</text>
</comment>